<sequence>MKSNSIREQFGPYSVFHLNAQSIGTTQHEIEYIVQANNSKFIAITENWKSANQLPAYWIPGYKLVSSFCRREKKHGGAVVYCLGDVECSAREDLTELSVPYLFECAGTEVAIDKNIFVVLSIYCPSTPNYNTFREAEFDSR</sequence>
<evidence type="ECO:0000313" key="1">
    <source>
        <dbReference type="EMBL" id="KAL3265973.1"/>
    </source>
</evidence>
<organism evidence="1 2">
    <name type="scientific">Cryptolaemus montrouzieri</name>
    <dbReference type="NCBI Taxonomy" id="559131"/>
    <lineage>
        <taxon>Eukaryota</taxon>
        <taxon>Metazoa</taxon>
        <taxon>Ecdysozoa</taxon>
        <taxon>Arthropoda</taxon>
        <taxon>Hexapoda</taxon>
        <taxon>Insecta</taxon>
        <taxon>Pterygota</taxon>
        <taxon>Neoptera</taxon>
        <taxon>Endopterygota</taxon>
        <taxon>Coleoptera</taxon>
        <taxon>Polyphaga</taxon>
        <taxon>Cucujiformia</taxon>
        <taxon>Coccinelloidea</taxon>
        <taxon>Coccinellidae</taxon>
        <taxon>Scymninae</taxon>
        <taxon>Scymnini</taxon>
        <taxon>Cryptolaemus</taxon>
    </lineage>
</organism>
<keyword evidence="2" id="KW-1185">Reference proteome</keyword>
<dbReference type="InterPro" id="IPR036691">
    <property type="entry name" value="Endo/exonu/phosph_ase_sf"/>
</dbReference>
<dbReference type="Gene3D" id="3.60.10.10">
    <property type="entry name" value="Endonuclease/exonuclease/phosphatase"/>
    <property type="match status" value="1"/>
</dbReference>
<comment type="caution">
    <text evidence="1">The sequence shown here is derived from an EMBL/GenBank/DDBJ whole genome shotgun (WGS) entry which is preliminary data.</text>
</comment>
<dbReference type="AlphaFoldDB" id="A0ABD2MHZ9"/>
<reference evidence="1 2" key="1">
    <citation type="journal article" date="2021" name="BMC Biol.">
        <title>Horizontally acquired antibacterial genes associated with adaptive radiation of ladybird beetles.</title>
        <authorList>
            <person name="Li H.S."/>
            <person name="Tang X.F."/>
            <person name="Huang Y.H."/>
            <person name="Xu Z.Y."/>
            <person name="Chen M.L."/>
            <person name="Du X.Y."/>
            <person name="Qiu B.Y."/>
            <person name="Chen P.T."/>
            <person name="Zhang W."/>
            <person name="Slipinski A."/>
            <person name="Escalona H.E."/>
            <person name="Waterhouse R.M."/>
            <person name="Zwick A."/>
            <person name="Pang H."/>
        </authorList>
    </citation>
    <scope>NUCLEOTIDE SEQUENCE [LARGE SCALE GENOMIC DNA]</scope>
    <source>
        <strain evidence="1">SYSU2018</strain>
    </source>
</reference>
<dbReference type="EMBL" id="JABFTP020000001">
    <property type="protein sequence ID" value="KAL3265973.1"/>
    <property type="molecule type" value="Genomic_DNA"/>
</dbReference>
<gene>
    <name evidence="1" type="ORF">HHI36_010161</name>
</gene>
<evidence type="ECO:0000313" key="2">
    <source>
        <dbReference type="Proteomes" id="UP001516400"/>
    </source>
</evidence>
<proteinExistence type="predicted"/>
<dbReference type="Proteomes" id="UP001516400">
    <property type="component" value="Unassembled WGS sequence"/>
</dbReference>
<protein>
    <submittedName>
        <fullName evidence="1">Uncharacterized protein</fullName>
    </submittedName>
</protein>
<dbReference type="SUPFAM" id="SSF56219">
    <property type="entry name" value="DNase I-like"/>
    <property type="match status" value="1"/>
</dbReference>
<name>A0ABD2MHZ9_9CUCU</name>
<accession>A0ABD2MHZ9</accession>